<name>A0ABM1DUW0_PRICU</name>
<gene>
    <name evidence="3" type="primary">LOC106806339</name>
</gene>
<dbReference type="RefSeq" id="XP_014663731.1">
    <property type="nucleotide sequence ID" value="XM_014808245.1"/>
</dbReference>
<feature type="transmembrane region" description="Helical" evidence="1">
    <location>
        <begin position="58"/>
        <end position="81"/>
    </location>
</feature>
<sequence length="154" mass="17342">MSPTVTLTSINADTSAADLLSSAATVLQPGGVNCNNITELINAICCGETKQTDDDMSAFTYIVIVILFYALSIIILMVKYIRQEEDNARLEWYYDEFVNREHFRSGNPALWQKRRDSSHCYFFSEPPSTVQPTRVHSELSRDSARLPVVRTTAV</sequence>
<keyword evidence="2" id="KW-1185">Reference proteome</keyword>
<dbReference type="Proteomes" id="UP000695022">
    <property type="component" value="Unplaced"/>
</dbReference>
<accession>A0ABM1DUW0</accession>
<evidence type="ECO:0000256" key="1">
    <source>
        <dbReference type="SAM" id="Phobius"/>
    </source>
</evidence>
<reference evidence="3" key="1">
    <citation type="submission" date="2025-08" db="UniProtKB">
        <authorList>
            <consortium name="RefSeq"/>
        </authorList>
    </citation>
    <scope>IDENTIFICATION</scope>
</reference>
<protein>
    <submittedName>
        <fullName evidence="3">Uncharacterized protein LOC106806339</fullName>
    </submittedName>
</protein>
<evidence type="ECO:0000313" key="2">
    <source>
        <dbReference type="Proteomes" id="UP000695022"/>
    </source>
</evidence>
<dbReference type="GeneID" id="106806339"/>
<keyword evidence="1" id="KW-1133">Transmembrane helix</keyword>
<proteinExistence type="predicted"/>
<evidence type="ECO:0000313" key="3">
    <source>
        <dbReference type="RefSeq" id="XP_014663731.1"/>
    </source>
</evidence>
<keyword evidence="1" id="KW-0472">Membrane</keyword>
<organism evidence="2 3">
    <name type="scientific">Priapulus caudatus</name>
    <name type="common">Priapulid worm</name>
    <dbReference type="NCBI Taxonomy" id="37621"/>
    <lineage>
        <taxon>Eukaryota</taxon>
        <taxon>Metazoa</taxon>
        <taxon>Ecdysozoa</taxon>
        <taxon>Scalidophora</taxon>
        <taxon>Priapulida</taxon>
        <taxon>Priapulimorpha</taxon>
        <taxon>Priapulimorphida</taxon>
        <taxon>Priapulidae</taxon>
        <taxon>Priapulus</taxon>
    </lineage>
</organism>
<keyword evidence="1" id="KW-0812">Transmembrane</keyword>